<keyword evidence="3" id="KW-0472">Membrane</keyword>
<dbReference type="OrthoDB" id="3214257at2"/>
<dbReference type="InterPro" id="IPR005133">
    <property type="entry name" value="PhaG_MnhG_YufB"/>
</dbReference>
<evidence type="ECO:0000256" key="2">
    <source>
        <dbReference type="SAM" id="MobiDB-lite"/>
    </source>
</evidence>
<evidence type="ECO:0000313" key="4">
    <source>
        <dbReference type="EMBL" id="OYN85129.1"/>
    </source>
</evidence>
<protein>
    <recommendedName>
        <fullName evidence="8">Monovalent cation/H(+) antiporter subunit G</fullName>
    </recommendedName>
</protein>
<evidence type="ECO:0000313" key="5">
    <source>
        <dbReference type="EMBL" id="OYN89508.1"/>
    </source>
</evidence>
<evidence type="ECO:0008006" key="8">
    <source>
        <dbReference type="Google" id="ProtNLM"/>
    </source>
</evidence>
<sequence>MTLEQILEVAGVLCLFIGSAMSFTAAIGVLRFPDMVSRIHVSAKPQTLGLLIVLLGVSLTLQELAAYGMMLVIATFQVVTAPLAAHMIGRSGFRRGLVAPSTENFVRPDTVPESLPGAPEDDSDDQD</sequence>
<proteinExistence type="inferred from homology"/>
<evidence type="ECO:0000256" key="1">
    <source>
        <dbReference type="ARBA" id="ARBA00008404"/>
    </source>
</evidence>
<comment type="caution">
    <text evidence="5">The sequence shown here is derived from an EMBL/GenBank/DDBJ whole genome shotgun (WGS) entry which is preliminary data.</text>
</comment>
<organism evidence="5 6">
    <name type="scientific">Parenemella sanctibonifatiensis</name>
    <dbReference type="NCBI Taxonomy" id="2016505"/>
    <lineage>
        <taxon>Bacteria</taxon>
        <taxon>Bacillati</taxon>
        <taxon>Actinomycetota</taxon>
        <taxon>Actinomycetes</taxon>
        <taxon>Propionibacteriales</taxon>
        <taxon>Propionibacteriaceae</taxon>
        <taxon>Parenemella</taxon>
    </lineage>
</organism>
<evidence type="ECO:0000313" key="7">
    <source>
        <dbReference type="Proteomes" id="UP000216533"/>
    </source>
</evidence>
<evidence type="ECO:0000256" key="3">
    <source>
        <dbReference type="SAM" id="Phobius"/>
    </source>
</evidence>
<keyword evidence="6" id="KW-1185">Reference proteome</keyword>
<dbReference type="GO" id="GO:0015385">
    <property type="term" value="F:sodium:proton antiporter activity"/>
    <property type="evidence" value="ECO:0007669"/>
    <property type="project" value="TreeGrafter"/>
</dbReference>
<dbReference type="NCBIfam" id="TIGR01300">
    <property type="entry name" value="CPA3_mnhG_phaG"/>
    <property type="match status" value="1"/>
</dbReference>
<name>A0A255ED69_9ACTN</name>
<accession>A0A255E0N9</accession>
<evidence type="ECO:0000313" key="6">
    <source>
        <dbReference type="Proteomes" id="UP000216300"/>
    </source>
</evidence>
<dbReference type="Proteomes" id="UP000216300">
    <property type="component" value="Unassembled WGS sequence"/>
</dbReference>
<comment type="similarity">
    <text evidence="1">Belongs to the CPA3 antiporters (TC 2.A.63) subunit G family.</text>
</comment>
<feature type="region of interest" description="Disordered" evidence="2">
    <location>
        <begin position="104"/>
        <end position="127"/>
    </location>
</feature>
<gene>
    <name evidence="5" type="ORF">CGZ91_11525</name>
    <name evidence="4" type="ORF">CGZ92_11765</name>
</gene>
<feature type="transmembrane region" description="Helical" evidence="3">
    <location>
        <begin position="6"/>
        <end position="29"/>
    </location>
</feature>
<dbReference type="Pfam" id="PF03334">
    <property type="entry name" value="PhaG_MnhG_YufB"/>
    <property type="match status" value="1"/>
</dbReference>
<dbReference type="RefSeq" id="WP_094451577.1">
    <property type="nucleotide sequence ID" value="NZ_NMVI01000026.1"/>
</dbReference>
<dbReference type="PANTHER" id="PTHR34703">
    <property type="entry name" value="ANTIPORTER SUBUNIT MNHG2-RELATED"/>
    <property type="match status" value="1"/>
</dbReference>
<dbReference type="EMBL" id="NMVJ01000009">
    <property type="protein sequence ID" value="OYN89508.1"/>
    <property type="molecule type" value="Genomic_DNA"/>
</dbReference>
<dbReference type="PANTHER" id="PTHR34703:SF1">
    <property type="entry name" value="ANTIPORTER SUBUNIT MNHG2-RELATED"/>
    <property type="match status" value="1"/>
</dbReference>
<accession>A0A255ED69</accession>
<keyword evidence="3" id="KW-0812">Transmembrane</keyword>
<dbReference type="EMBL" id="NMVI01000026">
    <property type="protein sequence ID" value="OYN85129.1"/>
    <property type="molecule type" value="Genomic_DNA"/>
</dbReference>
<dbReference type="AlphaFoldDB" id="A0A255ED69"/>
<dbReference type="Proteomes" id="UP000216533">
    <property type="component" value="Unassembled WGS sequence"/>
</dbReference>
<reference evidence="6 7" key="1">
    <citation type="submission" date="2017-07" db="EMBL/GenBank/DDBJ databases">
        <title>Draft whole genome sequences of clinical Proprionibacteriaceae strains.</title>
        <authorList>
            <person name="Bernier A.-M."/>
            <person name="Bernard K."/>
            <person name="Domingo M.-C."/>
        </authorList>
    </citation>
    <scope>NUCLEOTIDE SEQUENCE [LARGE SCALE GENOMIC DNA]</scope>
    <source>
        <strain evidence="5 6">NML 150081</strain>
        <strain evidence="4 7">NML 160184</strain>
    </source>
</reference>
<keyword evidence="3" id="KW-1133">Transmembrane helix</keyword>
<feature type="transmembrane region" description="Helical" evidence="3">
    <location>
        <begin position="65"/>
        <end position="85"/>
    </location>
</feature>